<evidence type="ECO:0000256" key="3">
    <source>
        <dbReference type="ARBA" id="ARBA00023015"/>
    </source>
</evidence>
<evidence type="ECO:0000256" key="4">
    <source>
        <dbReference type="ARBA" id="ARBA00023125"/>
    </source>
</evidence>
<dbReference type="FunFam" id="3.40.50.300:FF:000006">
    <property type="entry name" value="DNA-binding transcriptional regulator NtrC"/>
    <property type="match status" value="1"/>
</dbReference>
<dbReference type="eggNOG" id="COG3284">
    <property type="taxonomic scope" value="Bacteria"/>
</dbReference>
<evidence type="ECO:0000313" key="8">
    <source>
        <dbReference type="EMBL" id="SAI70100.1"/>
    </source>
</evidence>
<keyword evidence="1" id="KW-0547">Nucleotide-binding</keyword>
<dbReference type="GeneID" id="56590664"/>
<dbReference type="SUPFAM" id="SSF55781">
    <property type="entry name" value="GAF domain-like"/>
    <property type="match status" value="1"/>
</dbReference>
<dbReference type="EMBL" id="LT546645">
    <property type="protein sequence ID" value="SAI70100.1"/>
    <property type="molecule type" value="Genomic_DNA"/>
</dbReference>
<dbReference type="KEGG" id="btrm:SAMEA390648702061"/>
<evidence type="ECO:0000256" key="1">
    <source>
        <dbReference type="ARBA" id="ARBA00022741"/>
    </source>
</evidence>
<keyword evidence="2" id="KW-0067">ATP-binding</keyword>
<evidence type="ECO:0000313" key="9">
    <source>
        <dbReference type="Proteomes" id="UP000076825"/>
    </source>
</evidence>
<evidence type="ECO:0000259" key="7">
    <source>
        <dbReference type="PROSITE" id="PS50045"/>
    </source>
</evidence>
<keyword evidence="5" id="KW-0804">Transcription</keyword>
<reference evidence="8 9" key="1">
    <citation type="submission" date="2016-04" db="EMBL/GenBank/DDBJ databases">
        <authorList>
            <consortium name="Pathogen Informatics"/>
        </authorList>
    </citation>
    <scope>NUCLEOTIDE SEQUENCE [LARGE SCALE GENOMIC DNA]</scope>
    <source>
        <strain evidence="8 9">H044680328</strain>
    </source>
</reference>
<protein>
    <submittedName>
        <fullName evidence="8">Sigma-54-dependent transcriptional regulator</fullName>
    </submittedName>
</protein>
<dbReference type="InterPro" id="IPR027417">
    <property type="entry name" value="P-loop_NTPase"/>
</dbReference>
<dbReference type="OrthoDB" id="9761705at2"/>
<organism evidence="8 9">
    <name type="scientific">Bordetella trematum</name>
    <dbReference type="NCBI Taxonomy" id="123899"/>
    <lineage>
        <taxon>Bacteria</taxon>
        <taxon>Pseudomonadati</taxon>
        <taxon>Pseudomonadota</taxon>
        <taxon>Betaproteobacteria</taxon>
        <taxon>Burkholderiales</taxon>
        <taxon>Alcaligenaceae</taxon>
        <taxon>Bordetella</taxon>
    </lineage>
</organism>
<dbReference type="PROSITE" id="PS00676">
    <property type="entry name" value="SIGMA54_INTERACT_2"/>
    <property type="match status" value="1"/>
</dbReference>
<dbReference type="InterPro" id="IPR025662">
    <property type="entry name" value="Sigma_54_int_dom_ATP-bd_1"/>
</dbReference>
<dbReference type="InterPro" id="IPR009057">
    <property type="entry name" value="Homeodomain-like_sf"/>
</dbReference>
<dbReference type="PATRIC" id="fig|123899.6.peg.2057"/>
<proteinExistence type="predicted"/>
<dbReference type="GO" id="GO:0043565">
    <property type="term" value="F:sequence-specific DNA binding"/>
    <property type="evidence" value="ECO:0007669"/>
    <property type="project" value="InterPro"/>
</dbReference>
<evidence type="ECO:0000256" key="5">
    <source>
        <dbReference type="ARBA" id="ARBA00023163"/>
    </source>
</evidence>
<dbReference type="PANTHER" id="PTHR32071">
    <property type="entry name" value="TRANSCRIPTIONAL REGULATORY PROTEIN"/>
    <property type="match status" value="1"/>
</dbReference>
<feature type="domain" description="Sigma-54 factor interaction" evidence="7">
    <location>
        <begin position="317"/>
        <end position="527"/>
    </location>
</feature>
<dbReference type="GO" id="GO:0005524">
    <property type="term" value="F:ATP binding"/>
    <property type="evidence" value="ECO:0007669"/>
    <property type="project" value="UniProtKB-KW"/>
</dbReference>
<dbReference type="Gene3D" id="1.10.10.60">
    <property type="entry name" value="Homeodomain-like"/>
    <property type="match status" value="1"/>
</dbReference>
<dbReference type="Pfam" id="PF02954">
    <property type="entry name" value="HTH_8"/>
    <property type="match status" value="1"/>
</dbReference>
<dbReference type="Pfam" id="PF25601">
    <property type="entry name" value="AAA_lid_14"/>
    <property type="match status" value="1"/>
</dbReference>
<dbReference type="Gene3D" id="1.10.8.60">
    <property type="match status" value="1"/>
</dbReference>
<dbReference type="AlphaFoldDB" id="A0A157SI01"/>
<dbReference type="PRINTS" id="PR01590">
    <property type="entry name" value="HTHFIS"/>
</dbReference>
<dbReference type="Gene3D" id="3.40.50.300">
    <property type="entry name" value="P-loop containing nucleotide triphosphate hydrolases"/>
    <property type="match status" value="1"/>
</dbReference>
<dbReference type="STRING" id="123899.SAMEA3906487_02061"/>
<dbReference type="CDD" id="cd00009">
    <property type="entry name" value="AAA"/>
    <property type="match status" value="1"/>
</dbReference>
<gene>
    <name evidence="8" type="primary">acoR</name>
    <name evidence="8" type="ORF">SAMEA3906487_02061</name>
</gene>
<dbReference type="Pfam" id="PF01590">
    <property type="entry name" value="GAF"/>
    <property type="match status" value="1"/>
</dbReference>
<dbReference type="InterPro" id="IPR003593">
    <property type="entry name" value="AAA+_ATPase"/>
</dbReference>
<dbReference type="SUPFAM" id="SSF52540">
    <property type="entry name" value="P-loop containing nucleoside triphosphate hydrolases"/>
    <property type="match status" value="1"/>
</dbReference>
<dbReference type="SMART" id="SM00382">
    <property type="entry name" value="AAA"/>
    <property type="match status" value="1"/>
</dbReference>
<dbReference type="RefSeq" id="WP_033535421.1">
    <property type="nucleotide sequence ID" value="NZ_CP016340.1"/>
</dbReference>
<dbReference type="InterPro" id="IPR029016">
    <property type="entry name" value="GAF-like_dom_sf"/>
</dbReference>
<keyword evidence="4" id="KW-0238">DNA-binding</keyword>
<feature type="region of interest" description="Disordered" evidence="6">
    <location>
        <begin position="283"/>
        <end position="305"/>
    </location>
</feature>
<evidence type="ECO:0000256" key="6">
    <source>
        <dbReference type="SAM" id="MobiDB-lite"/>
    </source>
</evidence>
<dbReference type="InterPro" id="IPR058031">
    <property type="entry name" value="AAA_lid_NorR"/>
</dbReference>
<dbReference type="Proteomes" id="UP000076825">
    <property type="component" value="Chromosome 1"/>
</dbReference>
<evidence type="ECO:0000256" key="2">
    <source>
        <dbReference type="ARBA" id="ARBA00022840"/>
    </source>
</evidence>
<dbReference type="SUPFAM" id="SSF46689">
    <property type="entry name" value="Homeodomain-like"/>
    <property type="match status" value="1"/>
</dbReference>
<dbReference type="Gene3D" id="3.30.450.40">
    <property type="match status" value="1"/>
</dbReference>
<dbReference type="PANTHER" id="PTHR32071:SF77">
    <property type="entry name" value="TRANSCRIPTIONAL REGULATORY PROTEIN"/>
    <property type="match status" value="1"/>
</dbReference>
<keyword evidence="9" id="KW-1185">Reference proteome</keyword>
<dbReference type="GO" id="GO:0006355">
    <property type="term" value="P:regulation of DNA-templated transcription"/>
    <property type="evidence" value="ECO:0007669"/>
    <property type="project" value="InterPro"/>
</dbReference>
<dbReference type="InterPro" id="IPR002197">
    <property type="entry name" value="HTH_Fis"/>
</dbReference>
<name>A0A157SI01_9BORD</name>
<accession>A0A157SI01</accession>
<dbReference type="InterPro" id="IPR025943">
    <property type="entry name" value="Sigma_54_int_dom_ATP-bd_2"/>
</dbReference>
<dbReference type="Pfam" id="PF00158">
    <property type="entry name" value="Sigma54_activat"/>
    <property type="match status" value="1"/>
</dbReference>
<sequence>MVYRQRALNQARTLFTEQGIEPVGLLADPLLRSWRRCAESGLDMRARQARDPLTDAELRQARQRNEDLRARAAAAMAALRGPGRLLILTDEQGLVLDCEGDTGFAEKAARVALLPGAHWGEEAAGTNAIGTALAEGRSLVVRGGEHYLEANRILTCSAVPIFDSLGRVRGVLDLSHPAAQASAESLAALRAAVARIERALFQAAHGDHEVLRLQAGDHEAWLAFDGPRLVGADRDARALLALDRSAIGALRYGDLFDGEPRDGQARTRQGRLLRLCDPLPAARRQSAVPAPPRSAPRPDRATGEPAGCFEAATLAALARAVHLSDAGVAVLLQGETGTGKEVFARALHARSARAGGPFVAVNCAALPESLIEAELFGYEEGAFTGARRQGSKGLLRQAQGGTLFLDEIGDMPLPLQARLLRVLQSREVAPLGAGRPVAVDFALVCATHRPLARGPGQAPLRDDLYYRIAEYTVALPPLREHHDRLALLRRMWGEGEALPPAIEAELAAYDWPGNYRQLDAVLRTLRVLARASGGIERDMLPAEIRQAAPPGPALREQADAAIEAALRAHGGNVSRAARALGVHRSTLYRRRVH</sequence>
<dbReference type="PROSITE" id="PS50045">
    <property type="entry name" value="SIGMA54_INTERACT_4"/>
    <property type="match status" value="1"/>
</dbReference>
<dbReference type="InterPro" id="IPR002078">
    <property type="entry name" value="Sigma_54_int"/>
</dbReference>
<keyword evidence="3" id="KW-0805">Transcription regulation</keyword>
<dbReference type="PROSITE" id="PS00675">
    <property type="entry name" value="SIGMA54_INTERACT_1"/>
    <property type="match status" value="1"/>
</dbReference>
<dbReference type="InterPro" id="IPR003018">
    <property type="entry name" value="GAF"/>
</dbReference>